<sequence length="94" mass="10746">MTKKRSASQKGVCGRGQRSSAKEQPRKSNRSWPIRAPERAGAFAWIINVPWEGGETRSQSTWRPGQTRRRFNTCPRKGALDRGVLELARARLRR</sequence>
<reference evidence="2 3" key="1">
    <citation type="journal article" date="2014" name="Nat. Commun.">
        <title>Klebsormidium flaccidum genome reveals primary factors for plant terrestrial adaptation.</title>
        <authorList>
            <person name="Hori K."/>
            <person name="Maruyama F."/>
            <person name="Fujisawa T."/>
            <person name="Togashi T."/>
            <person name="Yamamoto N."/>
            <person name="Seo M."/>
            <person name="Sato S."/>
            <person name="Yamada T."/>
            <person name="Mori H."/>
            <person name="Tajima N."/>
            <person name="Moriyama T."/>
            <person name="Ikeuchi M."/>
            <person name="Watanabe M."/>
            <person name="Wada H."/>
            <person name="Kobayashi K."/>
            <person name="Saito M."/>
            <person name="Masuda T."/>
            <person name="Sasaki-Sekimoto Y."/>
            <person name="Mashiguchi K."/>
            <person name="Awai K."/>
            <person name="Shimojima M."/>
            <person name="Masuda S."/>
            <person name="Iwai M."/>
            <person name="Nobusawa T."/>
            <person name="Narise T."/>
            <person name="Kondo S."/>
            <person name="Saito H."/>
            <person name="Sato R."/>
            <person name="Murakawa M."/>
            <person name="Ihara Y."/>
            <person name="Oshima-Yamada Y."/>
            <person name="Ohtaka K."/>
            <person name="Satoh M."/>
            <person name="Sonobe K."/>
            <person name="Ishii M."/>
            <person name="Ohtani R."/>
            <person name="Kanamori-Sato M."/>
            <person name="Honoki R."/>
            <person name="Miyazaki D."/>
            <person name="Mochizuki H."/>
            <person name="Umetsu J."/>
            <person name="Higashi K."/>
            <person name="Shibata D."/>
            <person name="Kamiya Y."/>
            <person name="Sato N."/>
            <person name="Nakamura Y."/>
            <person name="Tabata S."/>
            <person name="Ida S."/>
            <person name="Kurokawa K."/>
            <person name="Ohta H."/>
        </authorList>
    </citation>
    <scope>NUCLEOTIDE SEQUENCE [LARGE SCALE GENOMIC DNA]</scope>
    <source>
        <strain evidence="2 3">NIES-2285</strain>
    </source>
</reference>
<evidence type="ECO:0000313" key="2">
    <source>
        <dbReference type="EMBL" id="GAQ85914.1"/>
    </source>
</evidence>
<proteinExistence type="predicted"/>
<evidence type="ECO:0000256" key="1">
    <source>
        <dbReference type="SAM" id="MobiDB-lite"/>
    </source>
</evidence>
<dbReference type="EMBL" id="DF237209">
    <property type="protein sequence ID" value="GAQ85914.1"/>
    <property type="molecule type" value="Genomic_DNA"/>
</dbReference>
<feature type="region of interest" description="Disordered" evidence="1">
    <location>
        <begin position="54"/>
        <end position="73"/>
    </location>
</feature>
<organism evidence="2 3">
    <name type="scientific">Klebsormidium nitens</name>
    <name type="common">Green alga</name>
    <name type="synonym">Ulothrix nitens</name>
    <dbReference type="NCBI Taxonomy" id="105231"/>
    <lineage>
        <taxon>Eukaryota</taxon>
        <taxon>Viridiplantae</taxon>
        <taxon>Streptophyta</taxon>
        <taxon>Klebsormidiophyceae</taxon>
        <taxon>Klebsormidiales</taxon>
        <taxon>Klebsormidiaceae</taxon>
        <taxon>Klebsormidium</taxon>
    </lineage>
</organism>
<name>A0A1Y1I4P3_KLENI</name>
<accession>A0A1Y1I4P3</accession>
<keyword evidence="3" id="KW-1185">Reference proteome</keyword>
<feature type="region of interest" description="Disordered" evidence="1">
    <location>
        <begin position="1"/>
        <end position="36"/>
    </location>
</feature>
<dbReference type="Proteomes" id="UP000054558">
    <property type="component" value="Unassembled WGS sequence"/>
</dbReference>
<dbReference type="AlphaFoldDB" id="A0A1Y1I4P3"/>
<gene>
    <name evidence="2" type="ORF">KFL_002600220</name>
</gene>
<protein>
    <submittedName>
        <fullName evidence="2">Uncharacterized protein</fullName>
    </submittedName>
</protein>
<evidence type="ECO:0000313" key="3">
    <source>
        <dbReference type="Proteomes" id="UP000054558"/>
    </source>
</evidence>